<dbReference type="GO" id="GO:0006402">
    <property type="term" value="P:mRNA catabolic process"/>
    <property type="evidence" value="ECO:0007669"/>
    <property type="project" value="InterPro"/>
</dbReference>
<dbReference type="InterPro" id="IPR037151">
    <property type="entry name" value="AlkB-like_sf"/>
</dbReference>
<dbReference type="Proteomes" id="UP000029981">
    <property type="component" value="Chromosome 7"/>
</dbReference>
<evidence type="ECO:0000256" key="2">
    <source>
        <dbReference type="SAM" id="MobiDB-lite"/>
    </source>
</evidence>
<sequence>MPMAAGATERARPVVMPAAAAMTVTDTLAKDAVLGWFRGEFAAANAIIDALCGHMAQVSESGGSEYEAVFGAIHRRRLNWIPVLQMQKYHPIADVAVELRKVTAAKKKKMNKNQEEEVKGGGEVEAVEVALAEGDGDGYGDVEMEVKKMSEEDEKEFVEEDEKEIVEEETNDGKLKIEEISIEINEIDGGRNEVLAPIEEEDSIGSEITDSGSQGGEEVQANSASVEICSNHEECEARPGQMKLTKGFSAKEPVKGHMVNVVKGLKCYEDIFTQSELGRLNDFVDDLRSAANNGELSGGTFILFNKQVKGSRREMIQLGVPIFRQIGEESGNNSQTSNIEPIPHILMTVIDHLIQWQLIPEYKRPNGCLFNFFEEGEYSQPFQKPPHLEQPISTLVLSESTMAFGRSIVSDNEGNYKGPLTLSLKEGSLLVMRGNSADVARHVMCASPNKRVTITFFRVRPEYDQCQSPTPQMSNAMTLWQPTVAGTCALPNGATYGYEAMEVMPKWGILRAPVVMLAPVRPMVMSPGRSQRDGTGVFLPWAVNTRKPAKHLPPRARKGRFLALPPAVETRLPDSSHEPGISV</sequence>
<dbReference type="eggNOG" id="KOG4176">
    <property type="taxonomic scope" value="Eukaryota"/>
</dbReference>
<name>A0A0A0K544_CUCSA</name>
<keyword evidence="4" id="KW-1185">Reference proteome</keyword>
<dbReference type="OrthoDB" id="1916097at2759"/>
<dbReference type="InterPro" id="IPR044842">
    <property type="entry name" value="ALKBH9B/ALKBH10B-like"/>
</dbReference>
<protein>
    <recommendedName>
        <fullName evidence="5">Fe2OG dioxygenase domain-containing protein</fullName>
    </recommendedName>
</protein>
<accession>A0A0A0K544</accession>
<dbReference type="PANTHER" id="PTHR31447">
    <property type="entry name" value="HYDROXYPROLINE-RICH GLYCOPROTEIN FAMILY PROTEIN-RELATED"/>
    <property type="match status" value="1"/>
</dbReference>
<dbReference type="GO" id="GO:0003729">
    <property type="term" value="F:mRNA binding"/>
    <property type="evidence" value="ECO:0007669"/>
    <property type="project" value="InterPro"/>
</dbReference>
<organism evidence="3 4">
    <name type="scientific">Cucumis sativus</name>
    <name type="common">Cucumber</name>
    <dbReference type="NCBI Taxonomy" id="3659"/>
    <lineage>
        <taxon>Eukaryota</taxon>
        <taxon>Viridiplantae</taxon>
        <taxon>Streptophyta</taxon>
        <taxon>Embryophyta</taxon>
        <taxon>Tracheophyta</taxon>
        <taxon>Spermatophyta</taxon>
        <taxon>Magnoliopsida</taxon>
        <taxon>eudicotyledons</taxon>
        <taxon>Gunneridae</taxon>
        <taxon>Pentapetalae</taxon>
        <taxon>rosids</taxon>
        <taxon>fabids</taxon>
        <taxon>Cucurbitales</taxon>
        <taxon>Cucurbitaceae</taxon>
        <taxon>Benincaseae</taxon>
        <taxon>Cucumis</taxon>
    </lineage>
</organism>
<feature type="compositionally biased region" description="Acidic residues" evidence="2">
    <location>
        <begin position="151"/>
        <end position="170"/>
    </location>
</feature>
<dbReference type="PANTHER" id="PTHR31447:SF2">
    <property type="entry name" value="RNA DEMETHYLASE ALKBH10B"/>
    <property type="match status" value="1"/>
</dbReference>
<dbReference type="Gramene" id="KGN44860">
    <property type="protein sequence ID" value="KGN44860"/>
    <property type="gene ID" value="Csa_7G392330"/>
</dbReference>
<reference evidence="3 4" key="1">
    <citation type="journal article" date="2009" name="Nat. Genet.">
        <title>The genome of the cucumber, Cucumis sativus L.</title>
        <authorList>
            <person name="Huang S."/>
            <person name="Li R."/>
            <person name="Zhang Z."/>
            <person name="Li L."/>
            <person name="Gu X."/>
            <person name="Fan W."/>
            <person name="Lucas W.J."/>
            <person name="Wang X."/>
            <person name="Xie B."/>
            <person name="Ni P."/>
            <person name="Ren Y."/>
            <person name="Zhu H."/>
            <person name="Li J."/>
            <person name="Lin K."/>
            <person name="Jin W."/>
            <person name="Fei Z."/>
            <person name="Li G."/>
            <person name="Staub J."/>
            <person name="Kilian A."/>
            <person name="van der Vossen E.A."/>
            <person name="Wu Y."/>
            <person name="Guo J."/>
            <person name="He J."/>
            <person name="Jia Z."/>
            <person name="Ren Y."/>
            <person name="Tian G."/>
            <person name="Lu Y."/>
            <person name="Ruan J."/>
            <person name="Qian W."/>
            <person name="Wang M."/>
            <person name="Huang Q."/>
            <person name="Li B."/>
            <person name="Xuan Z."/>
            <person name="Cao J."/>
            <person name="Asan"/>
            <person name="Wu Z."/>
            <person name="Zhang J."/>
            <person name="Cai Q."/>
            <person name="Bai Y."/>
            <person name="Zhao B."/>
            <person name="Han Y."/>
            <person name="Li Y."/>
            <person name="Li X."/>
            <person name="Wang S."/>
            <person name="Shi Q."/>
            <person name="Liu S."/>
            <person name="Cho W.K."/>
            <person name="Kim J.Y."/>
            <person name="Xu Y."/>
            <person name="Heller-Uszynska K."/>
            <person name="Miao H."/>
            <person name="Cheng Z."/>
            <person name="Zhang S."/>
            <person name="Wu J."/>
            <person name="Yang Y."/>
            <person name="Kang H."/>
            <person name="Li M."/>
            <person name="Liang H."/>
            <person name="Ren X."/>
            <person name="Shi Z."/>
            <person name="Wen M."/>
            <person name="Jian M."/>
            <person name="Yang H."/>
            <person name="Zhang G."/>
            <person name="Yang Z."/>
            <person name="Chen R."/>
            <person name="Liu S."/>
            <person name="Li J."/>
            <person name="Ma L."/>
            <person name="Liu H."/>
            <person name="Zhou Y."/>
            <person name="Zhao J."/>
            <person name="Fang X."/>
            <person name="Li G."/>
            <person name="Fang L."/>
            <person name="Li Y."/>
            <person name="Liu D."/>
            <person name="Zheng H."/>
            <person name="Zhang Y."/>
            <person name="Qin N."/>
            <person name="Li Z."/>
            <person name="Yang G."/>
            <person name="Yang S."/>
            <person name="Bolund L."/>
            <person name="Kristiansen K."/>
            <person name="Zheng H."/>
            <person name="Li S."/>
            <person name="Zhang X."/>
            <person name="Yang H."/>
            <person name="Wang J."/>
            <person name="Sun R."/>
            <person name="Zhang B."/>
            <person name="Jiang S."/>
            <person name="Wang J."/>
            <person name="Du Y."/>
            <person name="Li S."/>
        </authorList>
    </citation>
    <scope>NUCLEOTIDE SEQUENCE [LARGE SCALE GENOMIC DNA]</scope>
    <source>
        <strain evidence="4">cv. 9930</strain>
    </source>
</reference>
<evidence type="ECO:0000313" key="3">
    <source>
        <dbReference type="EMBL" id="KGN44860.1"/>
    </source>
</evidence>
<dbReference type="AlphaFoldDB" id="A0A0A0K544"/>
<dbReference type="KEGG" id="csv:101203670"/>
<dbReference type="GO" id="GO:0032451">
    <property type="term" value="F:demethylase activity"/>
    <property type="evidence" value="ECO:0007669"/>
    <property type="project" value="InterPro"/>
</dbReference>
<dbReference type="OMA" id="VEICSNH"/>
<dbReference type="EMBL" id="CM002928">
    <property type="protein sequence ID" value="KGN44860.1"/>
    <property type="molecule type" value="Genomic_DNA"/>
</dbReference>
<gene>
    <name evidence="3" type="ORF">Csa_7G392330</name>
</gene>
<reference evidence="3 4" key="2">
    <citation type="journal article" date="2009" name="PLoS ONE">
        <title>An integrated genetic and cytogenetic map of the cucumber genome.</title>
        <authorList>
            <person name="Ren Y."/>
            <person name="Zhang Z."/>
            <person name="Liu J."/>
            <person name="Staub J.E."/>
            <person name="Han Y."/>
            <person name="Cheng Z."/>
            <person name="Li X."/>
            <person name="Lu J."/>
            <person name="Miao H."/>
            <person name="Kang H."/>
            <person name="Xie B."/>
            <person name="Gu X."/>
            <person name="Wang X."/>
            <person name="Du Y."/>
            <person name="Jin W."/>
            <person name="Huang S."/>
        </authorList>
    </citation>
    <scope>NUCLEOTIDE SEQUENCE [LARGE SCALE GENOMIC DNA]</scope>
    <source>
        <strain evidence="4">cv. 9930</strain>
    </source>
</reference>
<reference evidence="3 4" key="4">
    <citation type="journal article" date="2011" name="BMC Genomics">
        <title>RNA-Seq improves annotation of protein-coding genes in the cucumber genome.</title>
        <authorList>
            <person name="Li Z."/>
            <person name="Zhang Z."/>
            <person name="Yan P."/>
            <person name="Huang S."/>
            <person name="Fei Z."/>
            <person name="Lin K."/>
        </authorList>
    </citation>
    <scope>NUCLEOTIDE SEQUENCE [LARGE SCALE GENOMIC DNA]</scope>
    <source>
        <strain evidence="4">cv. 9930</strain>
    </source>
</reference>
<dbReference type="STRING" id="3659.A0A0A0K544"/>
<evidence type="ECO:0000313" key="4">
    <source>
        <dbReference type="Proteomes" id="UP000029981"/>
    </source>
</evidence>
<evidence type="ECO:0008006" key="5">
    <source>
        <dbReference type="Google" id="ProtNLM"/>
    </source>
</evidence>
<proteinExistence type="inferred from homology"/>
<reference evidence="3 4" key="3">
    <citation type="journal article" date="2010" name="BMC Genomics">
        <title>Transcriptome sequencing and comparative analysis of cucumber flowers with different sex types.</title>
        <authorList>
            <person name="Guo S."/>
            <person name="Zheng Y."/>
            <person name="Joung J.G."/>
            <person name="Liu S."/>
            <person name="Zhang Z."/>
            <person name="Crasta O.R."/>
            <person name="Sobral B.W."/>
            <person name="Xu Y."/>
            <person name="Huang S."/>
            <person name="Fei Z."/>
        </authorList>
    </citation>
    <scope>NUCLEOTIDE SEQUENCE [LARGE SCALE GENOMIC DNA]</scope>
    <source>
        <strain evidence="4">cv. 9930</strain>
    </source>
</reference>
<comment type="similarity">
    <text evidence="1">Belongs to the alkB family.</text>
</comment>
<dbReference type="SUPFAM" id="SSF51197">
    <property type="entry name" value="Clavaminate synthase-like"/>
    <property type="match status" value="1"/>
</dbReference>
<dbReference type="Gene3D" id="2.60.120.590">
    <property type="entry name" value="Alpha-ketoglutarate-dependent dioxygenase AlkB-like"/>
    <property type="match status" value="1"/>
</dbReference>
<feature type="region of interest" description="Disordered" evidence="2">
    <location>
        <begin position="150"/>
        <end position="170"/>
    </location>
</feature>
<evidence type="ECO:0000256" key="1">
    <source>
        <dbReference type="ARBA" id="ARBA00007879"/>
    </source>
</evidence>